<dbReference type="Pfam" id="PF00378">
    <property type="entry name" value="ECH_1"/>
    <property type="match status" value="1"/>
</dbReference>
<gene>
    <name evidence="1" type="ORF">D4739_12670</name>
</gene>
<accession>A0A3A5H8N9</accession>
<dbReference type="OrthoDB" id="3567227at2"/>
<organism evidence="1 2">
    <name type="scientific">Nocardioides cavernaquae</name>
    <dbReference type="NCBI Taxonomy" id="2321396"/>
    <lineage>
        <taxon>Bacteria</taxon>
        <taxon>Bacillati</taxon>
        <taxon>Actinomycetota</taxon>
        <taxon>Actinomycetes</taxon>
        <taxon>Propionibacteriales</taxon>
        <taxon>Nocardioidaceae</taxon>
        <taxon>Nocardioides</taxon>
    </lineage>
</organism>
<dbReference type="Proteomes" id="UP000276542">
    <property type="component" value="Unassembled WGS sequence"/>
</dbReference>
<dbReference type="PANTHER" id="PTHR11941:SF75">
    <property type="entry name" value="ENOYL-COA HYDRATASE_ISOMERASE FAMILY PROTEIN"/>
    <property type="match status" value="1"/>
</dbReference>
<dbReference type="AlphaFoldDB" id="A0A3A5H8N9"/>
<keyword evidence="2" id="KW-1185">Reference proteome</keyword>
<dbReference type="GO" id="GO:0006635">
    <property type="term" value="P:fatty acid beta-oxidation"/>
    <property type="evidence" value="ECO:0007669"/>
    <property type="project" value="TreeGrafter"/>
</dbReference>
<dbReference type="InterPro" id="IPR001753">
    <property type="entry name" value="Enoyl-CoA_hydra/iso"/>
</dbReference>
<dbReference type="SUPFAM" id="SSF52096">
    <property type="entry name" value="ClpP/crotonase"/>
    <property type="match status" value="1"/>
</dbReference>
<dbReference type="GO" id="GO:0004165">
    <property type="term" value="F:delta(3)-delta(2)-enoyl-CoA isomerase activity"/>
    <property type="evidence" value="ECO:0007669"/>
    <property type="project" value="TreeGrafter"/>
</dbReference>
<dbReference type="CDD" id="cd06558">
    <property type="entry name" value="crotonase-like"/>
    <property type="match status" value="1"/>
</dbReference>
<evidence type="ECO:0000313" key="1">
    <source>
        <dbReference type="EMBL" id="RJS46983.1"/>
    </source>
</evidence>
<comment type="caution">
    <text evidence="1">The sequence shown here is derived from an EMBL/GenBank/DDBJ whole genome shotgun (WGS) entry which is preliminary data.</text>
</comment>
<protein>
    <submittedName>
        <fullName evidence="1">Enoyl-CoA hydratase/isomerase family protein</fullName>
    </submittedName>
</protein>
<dbReference type="InterPro" id="IPR029045">
    <property type="entry name" value="ClpP/crotonase-like_dom_sf"/>
</dbReference>
<dbReference type="EMBL" id="QYRP01000002">
    <property type="protein sequence ID" value="RJS46983.1"/>
    <property type="molecule type" value="Genomic_DNA"/>
</dbReference>
<dbReference type="RefSeq" id="WP_120060953.1">
    <property type="nucleotide sequence ID" value="NZ_QYRP01000002.1"/>
</dbReference>
<proteinExistence type="predicted"/>
<dbReference type="Gene3D" id="3.90.226.10">
    <property type="entry name" value="2-enoyl-CoA Hydratase, Chain A, domain 1"/>
    <property type="match status" value="1"/>
</dbReference>
<sequence>MPELTRRGDVFVLDISNTPDGDHRFTYDRIAALDAALTEVESSAGPAALVITAQGKFFSNGLVPELFVEPGYTASYQRLLARFLVTELPTVGALNGHTYAGALLFALAFDERYARTERGFLCLPEAQIKVPFTTGLAAVVMARLSPQVAHRAMVLSHRFDAVSALEAGLIDGSAPVEELLETAVARAAELAPLRGPVLASIKNARYAGVVDSLHRTEQLTIATDSEGATA</sequence>
<evidence type="ECO:0000313" key="2">
    <source>
        <dbReference type="Proteomes" id="UP000276542"/>
    </source>
</evidence>
<dbReference type="PANTHER" id="PTHR11941">
    <property type="entry name" value="ENOYL-COA HYDRATASE-RELATED"/>
    <property type="match status" value="1"/>
</dbReference>
<reference evidence="2" key="1">
    <citation type="submission" date="2018-09" db="EMBL/GenBank/DDBJ databases">
        <authorList>
            <person name="Zhu H."/>
        </authorList>
    </citation>
    <scope>NUCLEOTIDE SEQUENCE [LARGE SCALE GENOMIC DNA]</scope>
    <source>
        <strain evidence="2">K1W22B-1</strain>
    </source>
</reference>
<name>A0A3A5H8N9_9ACTN</name>
<keyword evidence="1" id="KW-0413">Isomerase</keyword>